<reference evidence="1 2" key="1">
    <citation type="submission" date="2018-03" db="EMBL/GenBank/DDBJ databases">
        <title>Genomic Encyclopedia of Archaeal and Bacterial Type Strains, Phase II (KMG-II): from individual species to whole genera.</title>
        <authorList>
            <person name="Goeker M."/>
        </authorList>
    </citation>
    <scope>NUCLEOTIDE SEQUENCE [LARGE SCALE GENOMIC DNA]</scope>
    <source>
        <strain evidence="1 2">DSM 25328</strain>
    </source>
</reference>
<sequence length="45" mass="5211">MIAPPQWEGRQLRKQLVRSQNEAIRKKRLEALKKRIAEGKKKGAA</sequence>
<dbReference type="EMBL" id="PVUF01000005">
    <property type="protein sequence ID" value="PRZ47996.1"/>
    <property type="molecule type" value="Genomic_DNA"/>
</dbReference>
<gene>
    <name evidence="1" type="ORF">CLV89_105221</name>
</gene>
<dbReference type="RefSeq" id="WP_165798117.1">
    <property type="nucleotide sequence ID" value="NZ_PVUF01000005.1"/>
</dbReference>
<evidence type="ECO:0000313" key="2">
    <source>
        <dbReference type="Proteomes" id="UP000237718"/>
    </source>
</evidence>
<organism evidence="1 2">
    <name type="scientific">Tritonibacter scottomollicae</name>
    <name type="common">Epibacterium scottomollicae</name>
    <dbReference type="NCBI Taxonomy" id="483013"/>
    <lineage>
        <taxon>Bacteria</taxon>
        <taxon>Pseudomonadati</taxon>
        <taxon>Pseudomonadota</taxon>
        <taxon>Alphaproteobacteria</taxon>
        <taxon>Rhodobacterales</taxon>
        <taxon>Paracoccaceae</taxon>
        <taxon>Tritonibacter</taxon>
    </lineage>
</organism>
<evidence type="ECO:0000313" key="1">
    <source>
        <dbReference type="EMBL" id="PRZ47996.1"/>
    </source>
</evidence>
<dbReference type="Proteomes" id="UP000237718">
    <property type="component" value="Unassembled WGS sequence"/>
</dbReference>
<name>A0A2T1AHG5_TRISK</name>
<dbReference type="AlphaFoldDB" id="A0A2T1AHG5"/>
<protein>
    <submittedName>
        <fullName evidence="1">Uncharacterized protein</fullName>
    </submittedName>
</protein>
<comment type="caution">
    <text evidence="1">The sequence shown here is derived from an EMBL/GenBank/DDBJ whole genome shotgun (WGS) entry which is preliminary data.</text>
</comment>
<proteinExistence type="predicted"/>
<accession>A0A2T1AHG5</accession>